<dbReference type="Proteomes" id="UP001341840">
    <property type="component" value="Unassembled WGS sequence"/>
</dbReference>
<organism evidence="2 3">
    <name type="scientific">Stylosanthes scabra</name>
    <dbReference type="NCBI Taxonomy" id="79078"/>
    <lineage>
        <taxon>Eukaryota</taxon>
        <taxon>Viridiplantae</taxon>
        <taxon>Streptophyta</taxon>
        <taxon>Embryophyta</taxon>
        <taxon>Tracheophyta</taxon>
        <taxon>Spermatophyta</taxon>
        <taxon>Magnoliopsida</taxon>
        <taxon>eudicotyledons</taxon>
        <taxon>Gunneridae</taxon>
        <taxon>Pentapetalae</taxon>
        <taxon>rosids</taxon>
        <taxon>fabids</taxon>
        <taxon>Fabales</taxon>
        <taxon>Fabaceae</taxon>
        <taxon>Papilionoideae</taxon>
        <taxon>50 kb inversion clade</taxon>
        <taxon>dalbergioids sensu lato</taxon>
        <taxon>Dalbergieae</taxon>
        <taxon>Pterocarpus clade</taxon>
        <taxon>Stylosanthes</taxon>
    </lineage>
</organism>
<dbReference type="NCBIfam" id="TIGR01640">
    <property type="entry name" value="F_box_assoc_1"/>
    <property type="match status" value="1"/>
</dbReference>
<dbReference type="EMBL" id="JASCZI010271932">
    <property type="protein sequence ID" value="MED6217871.1"/>
    <property type="molecule type" value="Genomic_DNA"/>
</dbReference>
<evidence type="ECO:0000313" key="3">
    <source>
        <dbReference type="Proteomes" id="UP001341840"/>
    </source>
</evidence>
<evidence type="ECO:0000259" key="1">
    <source>
        <dbReference type="Pfam" id="PF08268"/>
    </source>
</evidence>
<reference evidence="2 3" key="1">
    <citation type="journal article" date="2023" name="Plants (Basel)">
        <title>Bridging the Gap: Combining Genomics and Transcriptomics Approaches to Understand Stylosanthes scabra, an Orphan Legume from the Brazilian Caatinga.</title>
        <authorList>
            <person name="Ferreira-Neto J.R.C."/>
            <person name="da Silva M.D."/>
            <person name="Binneck E."/>
            <person name="de Melo N.F."/>
            <person name="da Silva R.H."/>
            <person name="de Melo A.L.T.M."/>
            <person name="Pandolfi V."/>
            <person name="Bustamante F.O."/>
            <person name="Brasileiro-Vidal A.C."/>
            <person name="Benko-Iseppon A.M."/>
        </authorList>
    </citation>
    <scope>NUCLEOTIDE SEQUENCE [LARGE SCALE GENOMIC DNA]</scope>
    <source>
        <tissue evidence="2">Leaves</tissue>
    </source>
</reference>
<comment type="caution">
    <text evidence="2">The sequence shown here is derived from an EMBL/GenBank/DDBJ whole genome shotgun (WGS) entry which is preliminary data.</text>
</comment>
<keyword evidence="3" id="KW-1185">Reference proteome</keyword>
<accession>A0ABU6Z7Y6</accession>
<name>A0ABU6Z7Y6_9FABA</name>
<sequence>MDIGNLGIEQQIDLDIQHEHEHHHPPLSRYGYGYGYHSFTVFMKRAPIHDDDDDDAVARKGKVVTTTGGCRCTTTKAPPILVDELIREILLRIPFQFAKDHFRHLMALDVDRALTHTRVAYYDLALSYPTIGVFCLRSVFGNPPHHEPTKVVTYQGRRYRLIIGSCNGLLCLHDRESDRHGVLHRAMLWNPCTGLTSPPLEIGGAFTVCGFGYDNVNDKYKLFGIVENKQSESVTRIFTFGPNSTWRTMQDFPCRLRDINNRVFLTYTQFSVPSRDSNDDPRVYPTLGTLRGCLDVCYETKKTHWTIWLMKDYGVPHYWTKLAIIPHHPSLVRRPTNIALRLIHMLKNNVLLAIAPNRKFVLFNLNDGSIDFPNIDSSGDGACPHIVLCLSIVRQGSFTSIMKP</sequence>
<dbReference type="InterPro" id="IPR013187">
    <property type="entry name" value="F-box-assoc_dom_typ3"/>
</dbReference>
<dbReference type="PANTHER" id="PTHR31790:SF526">
    <property type="entry name" value="OS12G0618150 PROTEIN"/>
    <property type="match status" value="1"/>
</dbReference>
<feature type="domain" description="F-box associated beta-propeller type 3" evidence="1">
    <location>
        <begin position="150"/>
        <end position="251"/>
    </location>
</feature>
<dbReference type="PANTHER" id="PTHR31790">
    <property type="entry name" value="OS02G0783600 PROTEIN"/>
    <property type="match status" value="1"/>
</dbReference>
<protein>
    <recommendedName>
        <fullName evidence="1">F-box associated beta-propeller type 3 domain-containing protein</fullName>
    </recommendedName>
</protein>
<dbReference type="InterPro" id="IPR017451">
    <property type="entry name" value="F-box-assoc_interact_dom"/>
</dbReference>
<proteinExistence type="predicted"/>
<dbReference type="Pfam" id="PF08268">
    <property type="entry name" value="FBA_3"/>
    <property type="match status" value="1"/>
</dbReference>
<evidence type="ECO:0000313" key="2">
    <source>
        <dbReference type="EMBL" id="MED6217871.1"/>
    </source>
</evidence>
<gene>
    <name evidence="2" type="ORF">PIB30_021668</name>
</gene>
<dbReference type="InterPro" id="IPR052361">
    <property type="entry name" value="F-box_domain"/>
</dbReference>